<evidence type="ECO:0000256" key="18">
    <source>
        <dbReference type="ARBA" id="ARBA00023136"/>
    </source>
</evidence>
<dbReference type="GO" id="GO:0090729">
    <property type="term" value="F:toxin activity"/>
    <property type="evidence" value="ECO:0007669"/>
    <property type="project" value="UniProtKB-KW"/>
</dbReference>
<evidence type="ECO:0000256" key="16">
    <source>
        <dbReference type="ARBA" id="ARBA00023026"/>
    </source>
</evidence>
<reference evidence="22 23" key="1">
    <citation type="submission" date="2016-02" db="EMBL/GenBank/DDBJ databases">
        <title>Secondary metabolites in Legionella.</title>
        <authorList>
            <person name="Tobias N.J."/>
            <person name="Bode H.B."/>
        </authorList>
    </citation>
    <scope>NUCLEOTIDE SEQUENCE [LARGE SCALE GENOMIC DNA]</scope>
    <source>
        <strain evidence="22 23">DSM 19216</strain>
    </source>
</reference>
<dbReference type="STRING" id="45071.Lpar_3375"/>
<evidence type="ECO:0000256" key="13">
    <source>
        <dbReference type="ARBA" id="ARBA00022813"/>
    </source>
</evidence>
<dbReference type="GO" id="GO:0008234">
    <property type="term" value="F:cysteine-type peptidase activity"/>
    <property type="evidence" value="ECO:0007669"/>
    <property type="project" value="UniProtKB-KW"/>
</dbReference>
<sequence>MYNKLIFFFVNSMKFFSKKYDRATVIEFYSDKTSQNDSAIKENAKNLLGIHFKEENRLIYSTTLNYFPDLSQLTSQSHLLLVGHGTKGTYKFSDCDADMLVERLVEDCSLQAVKRLTLVACHLGETKAFIEELQLKLAKENIYTEIAAYKSYLVIDSSGHRWIDLGDEYGLVNAGKQKIVLGWENAAGSPSPKQIVVVDTNEINAYYADNQGGDMDDEANMEELFRFG</sequence>
<dbReference type="Proteomes" id="UP000095229">
    <property type="component" value="Unassembled WGS sequence"/>
</dbReference>
<dbReference type="Gene3D" id="3.40.50.11050">
    <property type="match status" value="1"/>
</dbReference>
<keyword evidence="7" id="KW-0645">Protease</keyword>
<name>A0A1E5JPF1_9GAMM</name>
<dbReference type="GO" id="GO:0046872">
    <property type="term" value="F:metal ion binding"/>
    <property type="evidence" value="ECO:0007669"/>
    <property type="project" value="UniProtKB-KW"/>
</dbReference>
<evidence type="ECO:0000256" key="11">
    <source>
        <dbReference type="ARBA" id="ARBA00022801"/>
    </source>
</evidence>
<dbReference type="GO" id="GO:0008289">
    <property type="term" value="F:lipid binding"/>
    <property type="evidence" value="ECO:0007669"/>
    <property type="project" value="UniProtKB-KW"/>
</dbReference>
<evidence type="ECO:0000256" key="6">
    <source>
        <dbReference type="ARBA" id="ARBA00022656"/>
    </source>
</evidence>
<evidence type="ECO:0000256" key="19">
    <source>
        <dbReference type="ARBA" id="ARBA00023200"/>
    </source>
</evidence>
<dbReference type="GO" id="GO:0005576">
    <property type="term" value="C:extracellular region"/>
    <property type="evidence" value="ECO:0007669"/>
    <property type="project" value="UniProtKB-SubCell"/>
</dbReference>
<evidence type="ECO:0000256" key="9">
    <source>
        <dbReference type="ARBA" id="ARBA00022723"/>
    </source>
</evidence>
<evidence type="ECO:0000259" key="21">
    <source>
        <dbReference type="Pfam" id="PF11713"/>
    </source>
</evidence>
<keyword evidence="11" id="KW-0378">Hydrolase</keyword>
<comment type="caution">
    <text evidence="22">The sequence shown here is derived from an EMBL/GenBank/DDBJ whole genome shotgun (WGS) entry which is preliminary data.</text>
</comment>
<keyword evidence="9" id="KW-0479">Metal-binding</keyword>
<keyword evidence="18" id="KW-0472">Membrane</keyword>
<dbReference type="AlphaFoldDB" id="A0A1E5JPF1"/>
<dbReference type="InterPro" id="IPR020974">
    <property type="entry name" value="CPD_dom"/>
</dbReference>
<organism evidence="22 23">
    <name type="scientific">Legionella parisiensis</name>
    <dbReference type="NCBI Taxonomy" id="45071"/>
    <lineage>
        <taxon>Bacteria</taxon>
        <taxon>Pseudomonadati</taxon>
        <taxon>Pseudomonadota</taxon>
        <taxon>Gammaproteobacteria</taxon>
        <taxon>Legionellales</taxon>
        <taxon>Legionellaceae</taxon>
        <taxon>Legionella</taxon>
    </lineage>
</organism>
<feature type="domain" description="Peptidase C80" evidence="21">
    <location>
        <begin position="35"/>
        <end position="161"/>
    </location>
</feature>
<evidence type="ECO:0000256" key="2">
    <source>
        <dbReference type="ARBA" id="ARBA00004165"/>
    </source>
</evidence>
<evidence type="ECO:0000313" key="22">
    <source>
        <dbReference type="EMBL" id="OEH46427.1"/>
    </source>
</evidence>
<dbReference type="InterPro" id="IPR038383">
    <property type="entry name" value="CPD_dom_sf"/>
</dbReference>
<accession>A0A1E5JPF1</accession>
<gene>
    <name evidence="22" type="ORF">lpari_02766</name>
</gene>
<evidence type="ECO:0000256" key="8">
    <source>
        <dbReference type="ARBA" id="ARBA00022679"/>
    </source>
</evidence>
<keyword evidence="5" id="KW-0964">Secreted</keyword>
<dbReference type="GO" id="GO:0016740">
    <property type="term" value="F:transferase activity"/>
    <property type="evidence" value="ECO:0007669"/>
    <property type="project" value="UniProtKB-KW"/>
</dbReference>
<evidence type="ECO:0000256" key="7">
    <source>
        <dbReference type="ARBA" id="ARBA00022670"/>
    </source>
</evidence>
<keyword evidence="6" id="KW-0800">Toxin</keyword>
<keyword evidence="17" id="KW-0446">Lipid-binding</keyword>
<evidence type="ECO:0000313" key="23">
    <source>
        <dbReference type="Proteomes" id="UP000095229"/>
    </source>
</evidence>
<keyword evidence="10" id="KW-0677">Repeat</keyword>
<evidence type="ECO:0000256" key="5">
    <source>
        <dbReference type="ARBA" id="ARBA00022525"/>
    </source>
</evidence>
<evidence type="ECO:0000256" key="4">
    <source>
        <dbReference type="ARBA" id="ARBA00022511"/>
    </source>
</evidence>
<keyword evidence="23" id="KW-1185">Reference proteome</keyword>
<keyword evidence="15" id="KW-1043">Host membrane</keyword>
<evidence type="ECO:0000256" key="10">
    <source>
        <dbReference type="ARBA" id="ARBA00022737"/>
    </source>
</evidence>
<evidence type="ECO:0000256" key="12">
    <source>
        <dbReference type="ARBA" id="ARBA00022807"/>
    </source>
</evidence>
<keyword evidence="4" id="KW-1032">Host cell membrane</keyword>
<evidence type="ECO:0000256" key="14">
    <source>
        <dbReference type="ARBA" id="ARBA00022842"/>
    </source>
</evidence>
<evidence type="ECO:0000256" key="20">
    <source>
        <dbReference type="ARBA" id="ARBA00023586"/>
    </source>
</evidence>
<protein>
    <recommendedName>
        <fullName evidence="21">Peptidase C80 domain-containing protein</fullName>
    </recommendedName>
</protein>
<keyword evidence="19" id="KW-1035">Host cytoplasm</keyword>
<dbReference type="EMBL" id="LSOG01000069">
    <property type="protein sequence ID" value="OEH46427.1"/>
    <property type="molecule type" value="Genomic_DNA"/>
</dbReference>
<keyword evidence="12" id="KW-0788">Thiol protease</keyword>
<comment type="cofactor">
    <cofactor evidence="1">
        <name>Mg(2+)</name>
        <dbReference type="ChEBI" id="CHEBI:18420"/>
    </cofactor>
</comment>
<dbReference type="Pfam" id="PF11713">
    <property type="entry name" value="Peptidase_C80"/>
    <property type="match status" value="1"/>
</dbReference>
<evidence type="ECO:0000256" key="17">
    <source>
        <dbReference type="ARBA" id="ARBA00023121"/>
    </source>
</evidence>
<evidence type="ECO:0000256" key="3">
    <source>
        <dbReference type="ARBA" id="ARBA00004613"/>
    </source>
</evidence>
<keyword evidence="16" id="KW-0843">Virulence</keyword>
<dbReference type="GO" id="GO:0006508">
    <property type="term" value="P:proteolysis"/>
    <property type="evidence" value="ECO:0007669"/>
    <property type="project" value="UniProtKB-KW"/>
</dbReference>
<dbReference type="GO" id="GO:0020002">
    <property type="term" value="C:host cell plasma membrane"/>
    <property type="evidence" value="ECO:0007669"/>
    <property type="project" value="UniProtKB-SubCell"/>
</dbReference>
<dbReference type="GO" id="GO:0044164">
    <property type="term" value="C:host cell cytosol"/>
    <property type="evidence" value="ECO:0007669"/>
    <property type="project" value="UniProtKB-SubCell"/>
</dbReference>
<keyword evidence="13" id="KW-0068">Autocatalytic cleavage</keyword>
<keyword evidence="8" id="KW-0808">Transferase</keyword>
<proteinExistence type="predicted"/>
<evidence type="ECO:0000256" key="15">
    <source>
        <dbReference type="ARBA" id="ARBA00022870"/>
    </source>
</evidence>
<dbReference type="PATRIC" id="fig|45071.6.peg.3638"/>
<evidence type="ECO:0000256" key="1">
    <source>
        <dbReference type="ARBA" id="ARBA00001946"/>
    </source>
</evidence>
<keyword evidence="14" id="KW-0460">Magnesium</keyword>
<comment type="subcellular location">
    <subcellularLocation>
        <location evidence="2">Host cell membrane</location>
    </subcellularLocation>
    <subcellularLocation>
        <location evidence="20">Host cytoplasm</location>
        <location evidence="20">Host cytosol</location>
    </subcellularLocation>
    <subcellularLocation>
        <location evidence="3">Secreted</location>
    </subcellularLocation>
</comment>